<dbReference type="Pfam" id="PF11374">
    <property type="entry name" value="DUF3176"/>
    <property type="match status" value="1"/>
</dbReference>
<dbReference type="InterPro" id="IPR021514">
    <property type="entry name" value="DUF3176"/>
</dbReference>
<evidence type="ECO:0000256" key="1">
    <source>
        <dbReference type="SAM" id="Phobius"/>
    </source>
</evidence>
<proteinExistence type="predicted"/>
<comment type="caution">
    <text evidence="2">The sequence shown here is derived from an EMBL/GenBank/DDBJ whole genome shotgun (WGS) entry which is preliminary data.</text>
</comment>
<reference evidence="2" key="1">
    <citation type="submission" date="2020-01" db="EMBL/GenBank/DDBJ databases">
        <title>Identification and distribution of gene clusters putatively required for synthesis of sphingolipid metabolism inhibitors in phylogenetically diverse species of the filamentous fungus Fusarium.</title>
        <authorList>
            <person name="Kim H.-S."/>
            <person name="Busman M."/>
            <person name="Brown D.W."/>
            <person name="Divon H."/>
            <person name="Uhlig S."/>
            <person name="Proctor R.H."/>
        </authorList>
    </citation>
    <scope>NUCLEOTIDE SEQUENCE</scope>
    <source>
        <strain evidence="2">NRRL 53441</strain>
    </source>
</reference>
<evidence type="ECO:0000313" key="2">
    <source>
        <dbReference type="EMBL" id="KAF4453123.1"/>
    </source>
</evidence>
<dbReference type="PANTHER" id="PTHR35394">
    <property type="entry name" value="DUF3176 DOMAIN-CONTAINING PROTEIN"/>
    <property type="match status" value="1"/>
</dbReference>
<dbReference type="AlphaFoldDB" id="A0A8H4P104"/>
<dbReference type="EMBL" id="JAADJG010000162">
    <property type="protein sequence ID" value="KAF4453123.1"/>
    <property type="molecule type" value="Genomic_DNA"/>
</dbReference>
<keyword evidence="1" id="KW-1133">Transmembrane helix</keyword>
<keyword evidence="1" id="KW-0812">Transmembrane</keyword>
<name>A0A8H4P104_9HYPO</name>
<accession>A0A8H4P104</accession>
<keyword evidence="3" id="KW-1185">Reference proteome</keyword>
<sequence>MKSFGFNNPVLRQWNFEILVAATAIGVLVALSIVLFNFDAKPIFDGPVLTLNAIVSTLSTTNRVCLLTILASTISQWNWLLFSDTPRRLLDFEYVSAASRGPLGSLKVLLNSRIFGGVILRIGALVTVLTIALDPFAQQLVQLKNEMKAAEPGSGVQASISKVDYYTGAGSTMIAAWPDDLVVKDGRMSGSQVARVYFNHDMEFALMVKFAGPMAGFTQQPNFNCSSAKCGFKTFKSLAVCSKCENITSSIKERKRYGRPFAPARNPESNSNEEMTEYFLPNGLYLSNFNRDNPIIDRKIPKDLYMTMFGTGDPKRTVAMKSVDTLVWAQSFIKVNDSDLFRAWPPVFNVSAEECALYYCIKEFNASVENGTLQETSVELKTHRRIPSSWQITSKRAKKYKLPDWTQDYLAFDPILSAFPRSALRLGDPKSSESWAASQVGVNSNSILFKRLFTTCIRGRDNCTADNEDRSWDAPNGYLTGTFDDQYEPKSAYKLGLSTNLSSIFENLAFSMTTAMRNAADGTDPDKILANYTYTANHAETLNHTVTKGTVLVPITVYSITWPWITLHCVATLGCLVFLILTISSTSKAEIPAWKPSELAIFSQTAGTKKVFTGHETHSELEEKARKASVILLGKQDIDSELEREEEIMLR</sequence>
<protein>
    <submittedName>
        <fullName evidence="2">Uncharacterized protein</fullName>
    </submittedName>
</protein>
<dbReference type="Proteomes" id="UP000605986">
    <property type="component" value="Unassembled WGS sequence"/>
</dbReference>
<organism evidence="2 3">
    <name type="scientific">Fusarium austroafricanum</name>
    <dbReference type="NCBI Taxonomy" id="2364996"/>
    <lineage>
        <taxon>Eukaryota</taxon>
        <taxon>Fungi</taxon>
        <taxon>Dikarya</taxon>
        <taxon>Ascomycota</taxon>
        <taxon>Pezizomycotina</taxon>
        <taxon>Sordariomycetes</taxon>
        <taxon>Hypocreomycetidae</taxon>
        <taxon>Hypocreales</taxon>
        <taxon>Nectriaceae</taxon>
        <taxon>Fusarium</taxon>
        <taxon>Fusarium concolor species complex</taxon>
    </lineage>
</organism>
<feature type="transmembrane region" description="Helical" evidence="1">
    <location>
        <begin position="18"/>
        <end position="38"/>
    </location>
</feature>
<feature type="transmembrane region" description="Helical" evidence="1">
    <location>
        <begin position="562"/>
        <end position="583"/>
    </location>
</feature>
<evidence type="ECO:0000313" key="3">
    <source>
        <dbReference type="Proteomes" id="UP000605986"/>
    </source>
</evidence>
<dbReference type="OrthoDB" id="5376804at2759"/>
<gene>
    <name evidence="2" type="ORF">F53441_4120</name>
</gene>
<keyword evidence="1" id="KW-0472">Membrane</keyword>
<dbReference type="PANTHER" id="PTHR35394:SF5">
    <property type="entry name" value="DUF3176 DOMAIN-CONTAINING PROTEIN"/>
    <property type="match status" value="1"/>
</dbReference>